<protein>
    <submittedName>
        <fullName evidence="1">Uncharacterized protein</fullName>
    </submittedName>
</protein>
<name>A0A5B7K7C5_PORTR</name>
<evidence type="ECO:0000313" key="2">
    <source>
        <dbReference type="Proteomes" id="UP000324222"/>
    </source>
</evidence>
<organism evidence="1 2">
    <name type="scientific">Portunus trituberculatus</name>
    <name type="common">Swimming crab</name>
    <name type="synonym">Neptunus trituberculatus</name>
    <dbReference type="NCBI Taxonomy" id="210409"/>
    <lineage>
        <taxon>Eukaryota</taxon>
        <taxon>Metazoa</taxon>
        <taxon>Ecdysozoa</taxon>
        <taxon>Arthropoda</taxon>
        <taxon>Crustacea</taxon>
        <taxon>Multicrustacea</taxon>
        <taxon>Malacostraca</taxon>
        <taxon>Eumalacostraca</taxon>
        <taxon>Eucarida</taxon>
        <taxon>Decapoda</taxon>
        <taxon>Pleocyemata</taxon>
        <taxon>Brachyura</taxon>
        <taxon>Eubrachyura</taxon>
        <taxon>Portunoidea</taxon>
        <taxon>Portunidae</taxon>
        <taxon>Portuninae</taxon>
        <taxon>Portunus</taxon>
    </lineage>
</organism>
<evidence type="ECO:0000313" key="1">
    <source>
        <dbReference type="EMBL" id="MPD01118.1"/>
    </source>
</evidence>
<reference evidence="1 2" key="1">
    <citation type="submission" date="2019-05" db="EMBL/GenBank/DDBJ databases">
        <title>Another draft genome of Portunus trituberculatus and its Hox gene families provides insights of decapod evolution.</title>
        <authorList>
            <person name="Jeong J.-H."/>
            <person name="Song I."/>
            <person name="Kim S."/>
            <person name="Choi T."/>
            <person name="Kim D."/>
            <person name="Ryu S."/>
            <person name="Kim W."/>
        </authorList>
    </citation>
    <scope>NUCLEOTIDE SEQUENCE [LARGE SCALE GENOMIC DNA]</scope>
    <source>
        <tissue evidence="1">Muscle</tissue>
    </source>
</reference>
<dbReference type="AlphaFoldDB" id="A0A5B7K7C5"/>
<keyword evidence="2" id="KW-1185">Reference proteome</keyword>
<comment type="caution">
    <text evidence="1">The sequence shown here is derived from an EMBL/GenBank/DDBJ whole genome shotgun (WGS) entry which is preliminary data.</text>
</comment>
<accession>A0A5B7K7C5</accession>
<sequence>MHVEPKTAAIARAGALERPCCVSEWSCVRVYIQPYVCVVGRVRATVTAPAGLDPRSSAVQMAEPHLVPSILDEDKH</sequence>
<gene>
    <name evidence="1" type="ORF">E2C01_096631</name>
</gene>
<dbReference type="Proteomes" id="UP000324222">
    <property type="component" value="Unassembled WGS sequence"/>
</dbReference>
<dbReference type="EMBL" id="VSRR010125814">
    <property type="protein sequence ID" value="MPD01118.1"/>
    <property type="molecule type" value="Genomic_DNA"/>
</dbReference>
<proteinExistence type="predicted"/>